<keyword evidence="3" id="KW-0731">Sigma factor</keyword>
<dbReference type="AlphaFoldDB" id="D4RZF5"/>
<dbReference type="eggNOG" id="COG1595">
    <property type="taxonomic scope" value="Bacteria"/>
</dbReference>
<dbReference type="Gene3D" id="1.10.10.10">
    <property type="entry name" value="Winged helix-like DNA-binding domain superfamily/Winged helix DNA-binding domain"/>
    <property type="match status" value="1"/>
</dbReference>
<dbReference type="EMBL" id="ABWN01000028">
    <property type="protein sequence ID" value="EFF68563.1"/>
    <property type="molecule type" value="Genomic_DNA"/>
</dbReference>
<dbReference type="InterPro" id="IPR039425">
    <property type="entry name" value="RNA_pol_sigma-70-like"/>
</dbReference>
<dbReference type="InterPro" id="IPR014284">
    <property type="entry name" value="RNA_pol_sigma-70_dom"/>
</dbReference>
<dbReference type="InterPro" id="IPR007627">
    <property type="entry name" value="RNA_pol_sigma70_r2"/>
</dbReference>
<dbReference type="GO" id="GO:0003677">
    <property type="term" value="F:DNA binding"/>
    <property type="evidence" value="ECO:0007669"/>
    <property type="project" value="InterPro"/>
</dbReference>
<dbReference type="Gene3D" id="1.10.1740.10">
    <property type="match status" value="1"/>
</dbReference>
<keyword evidence="2" id="KW-0805">Transcription regulation</keyword>
<evidence type="ECO:0000313" key="8">
    <source>
        <dbReference type="Proteomes" id="UP000006238"/>
    </source>
</evidence>
<protein>
    <submittedName>
        <fullName evidence="7">Sigma-70 region 2</fullName>
    </submittedName>
</protein>
<dbReference type="SUPFAM" id="SSF88946">
    <property type="entry name" value="Sigma2 domain of RNA polymerase sigma factors"/>
    <property type="match status" value="1"/>
</dbReference>
<evidence type="ECO:0000256" key="2">
    <source>
        <dbReference type="ARBA" id="ARBA00023015"/>
    </source>
</evidence>
<dbReference type="GO" id="GO:0006352">
    <property type="term" value="P:DNA-templated transcription initiation"/>
    <property type="evidence" value="ECO:0007669"/>
    <property type="project" value="InterPro"/>
</dbReference>
<gene>
    <name evidence="7" type="ORF">BUTYVIB_01221</name>
</gene>
<dbReference type="Pfam" id="PF04542">
    <property type="entry name" value="Sigma70_r2"/>
    <property type="match status" value="1"/>
</dbReference>
<dbReference type="HOGENOM" id="CLU_047691_3_1_9"/>
<dbReference type="PANTHER" id="PTHR43133:SF51">
    <property type="entry name" value="RNA POLYMERASE SIGMA FACTOR"/>
    <property type="match status" value="1"/>
</dbReference>
<reference evidence="7 8" key="1">
    <citation type="submission" date="2010-02" db="EMBL/GenBank/DDBJ databases">
        <authorList>
            <person name="Weinstock G."/>
            <person name="Sodergren E."/>
            <person name="Clifton S."/>
            <person name="Fulton L."/>
            <person name="Fulton B."/>
            <person name="Courtney L."/>
            <person name="Fronick C."/>
            <person name="Harrison M."/>
            <person name="Strong C."/>
            <person name="Farmer C."/>
            <person name="Delahaunty K."/>
            <person name="Markovic C."/>
            <person name="Hall O."/>
            <person name="Minx P."/>
            <person name="Tomlinson C."/>
            <person name="Mitreva M."/>
            <person name="Nelson J."/>
            <person name="Hou S."/>
            <person name="Wollam A."/>
            <person name="Pepin K.H."/>
            <person name="Johnson M."/>
            <person name="Bhonagiri V."/>
            <person name="Zhang X."/>
            <person name="Suruliraj S."/>
            <person name="Warren W."/>
            <person name="Chinwalla A."/>
            <person name="Mardis E.R."/>
            <person name="Wilson R.K."/>
        </authorList>
    </citation>
    <scope>NUCLEOTIDE SEQUENCE [LARGE SCALE GENOMIC DNA]</scope>
    <source>
        <strain evidence="7 8">DSM 2876</strain>
    </source>
</reference>
<dbReference type="InterPro" id="IPR013324">
    <property type="entry name" value="RNA_pol_sigma_r3/r4-like"/>
</dbReference>
<evidence type="ECO:0000256" key="1">
    <source>
        <dbReference type="ARBA" id="ARBA00010641"/>
    </source>
</evidence>
<evidence type="ECO:0000259" key="6">
    <source>
        <dbReference type="Pfam" id="PF08281"/>
    </source>
</evidence>
<organism evidence="7 8">
    <name type="scientific">Eshraghiella crossota DSM 2876</name>
    <dbReference type="NCBI Taxonomy" id="511680"/>
    <lineage>
        <taxon>Bacteria</taxon>
        <taxon>Bacillati</taxon>
        <taxon>Bacillota</taxon>
        <taxon>Clostridia</taxon>
        <taxon>Lachnospirales</taxon>
        <taxon>Lachnospiraceae</taxon>
        <taxon>Eshraghiella</taxon>
    </lineage>
</organism>
<accession>D4RZF5</accession>
<evidence type="ECO:0000259" key="5">
    <source>
        <dbReference type="Pfam" id="PF04542"/>
    </source>
</evidence>
<keyword evidence="8" id="KW-1185">Reference proteome</keyword>
<comment type="similarity">
    <text evidence="1">Belongs to the sigma-70 factor family. ECF subfamily.</text>
</comment>
<dbReference type="Proteomes" id="UP000006238">
    <property type="component" value="Unassembled WGS sequence"/>
</dbReference>
<evidence type="ECO:0000256" key="4">
    <source>
        <dbReference type="ARBA" id="ARBA00023163"/>
    </source>
</evidence>
<dbReference type="InterPro" id="IPR013325">
    <property type="entry name" value="RNA_pol_sigma_r2"/>
</dbReference>
<proteinExistence type="inferred from homology"/>
<sequence length="172" mass="20525">MKEQRKEKNGLYSRDELENIIKKYGDSVYRLAYLKMKNKDKADDIYQNVFLKLIKQDNRIEPEEHLKAWLMRTTVNCCKDYWKSSWHRKVSYEEKEPDAGNGQENGYLTELVQDMPEKYRTVIHLFYYEGYSIKEIALMLGEKENTIASQLSRGRERLKGMLSEKEVRGYGF</sequence>
<feature type="domain" description="RNA polymerase sigma-70 region 2" evidence="5">
    <location>
        <begin position="21"/>
        <end position="86"/>
    </location>
</feature>
<dbReference type="InterPro" id="IPR013249">
    <property type="entry name" value="RNA_pol_sigma70_r4_t2"/>
</dbReference>
<dbReference type="Pfam" id="PF08281">
    <property type="entry name" value="Sigma70_r4_2"/>
    <property type="match status" value="1"/>
</dbReference>
<dbReference type="InterPro" id="IPR036388">
    <property type="entry name" value="WH-like_DNA-bd_sf"/>
</dbReference>
<dbReference type="NCBIfam" id="TIGR02937">
    <property type="entry name" value="sigma70-ECF"/>
    <property type="match status" value="1"/>
</dbReference>
<evidence type="ECO:0000313" key="7">
    <source>
        <dbReference type="EMBL" id="EFF68563.1"/>
    </source>
</evidence>
<dbReference type="STRING" id="45851.BHV86_04885"/>
<comment type="caution">
    <text evidence="7">The sequence shown here is derived from an EMBL/GenBank/DDBJ whole genome shotgun (WGS) entry which is preliminary data.</text>
</comment>
<feature type="domain" description="RNA polymerase sigma factor 70 region 4 type 2" evidence="6">
    <location>
        <begin position="107"/>
        <end position="158"/>
    </location>
</feature>
<keyword evidence="4" id="KW-0804">Transcription</keyword>
<dbReference type="SUPFAM" id="SSF88659">
    <property type="entry name" value="Sigma3 and sigma4 domains of RNA polymerase sigma factors"/>
    <property type="match status" value="1"/>
</dbReference>
<dbReference type="CDD" id="cd06171">
    <property type="entry name" value="Sigma70_r4"/>
    <property type="match status" value="1"/>
</dbReference>
<name>D4RZF5_9FIRM</name>
<dbReference type="GO" id="GO:0016987">
    <property type="term" value="F:sigma factor activity"/>
    <property type="evidence" value="ECO:0007669"/>
    <property type="project" value="UniProtKB-KW"/>
</dbReference>
<dbReference type="PANTHER" id="PTHR43133">
    <property type="entry name" value="RNA POLYMERASE ECF-TYPE SIGMA FACTO"/>
    <property type="match status" value="1"/>
</dbReference>
<evidence type="ECO:0000256" key="3">
    <source>
        <dbReference type="ARBA" id="ARBA00023082"/>
    </source>
</evidence>